<protein>
    <submittedName>
        <fullName evidence="4">NUDIX domain-containing protein</fullName>
    </submittedName>
</protein>
<dbReference type="AlphaFoldDB" id="A0A5R9BI21"/>
<gene>
    <name evidence="4" type="ORF">FEF26_01820</name>
</gene>
<dbReference type="Gene3D" id="3.90.79.10">
    <property type="entry name" value="Nucleoside Triphosphate Pyrophosphohydrolase"/>
    <property type="match status" value="1"/>
</dbReference>
<reference evidence="4 5" key="1">
    <citation type="submission" date="2019-05" db="EMBL/GenBank/DDBJ databases">
        <title>Nesterenkonia sp. GY074 isolated from the Southern Atlantic Ocean.</title>
        <authorList>
            <person name="Zhang G."/>
        </authorList>
    </citation>
    <scope>NUCLEOTIDE SEQUENCE [LARGE SCALE GENOMIC DNA]</scope>
    <source>
        <strain evidence="4 5">GY074</strain>
    </source>
</reference>
<feature type="domain" description="Nudix hydrolase" evidence="3">
    <location>
        <begin position="23"/>
        <end position="174"/>
    </location>
</feature>
<dbReference type="InterPro" id="IPR020084">
    <property type="entry name" value="NUDIX_hydrolase_CS"/>
</dbReference>
<dbReference type="PROSITE" id="PS51462">
    <property type="entry name" value="NUDIX"/>
    <property type="match status" value="1"/>
</dbReference>
<keyword evidence="5" id="KW-1185">Reference proteome</keyword>
<evidence type="ECO:0000313" key="5">
    <source>
        <dbReference type="Proteomes" id="UP000310458"/>
    </source>
</evidence>
<evidence type="ECO:0000313" key="4">
    <source>
        <dbReference type="EMBL" id="TLQ00326.1"/>
    </source>
</evidence>
<dbReference type="GO" id="GO:0016787">
    <property type="term" value="F:hydrolase activity"/>
    <property type="evidence" value="ECO:0007669"/>
    <property type="project" value="UniProtKB-KW"/>
</dbReference>
<comment type="similarity">
    <text evidence="1">Belongs to the Nudix hydrolase family.</text>
</comment>
<sequence length="176" mass="20019">MRLAEVRYLGEMSDLMEYSAGMKKQFTATGYVVNEDRTRMLMIFHKTLRCWLPPGGHVDPDEYPGDAAVREVFEETGVHARHAGAHTMALTLDDPTEVQLPTPFAMSAQLIPESHKDVEHIHMDAMYLLVAEDDAELIVLESEVQDVRWFTKNEVLQQAETKDSVRTFAQKQLIEA</sequence>
<dbReference type="OrthoDB" id="4247482at2"/>
<dbReference type="Proteomes" id="UP000310458">
    <property type="component" value="Unassembled WGS sequence"/>
</dbReference>
<dbReference type="PANTHER" id="PTHR43736:SF1">
    <property type="entry name" value="DIHYDRONEOPTERIN TRIPHOSPHATE DIPHOSPHATASE"/>
    <property type="match status" value="1"/>
</dbReference>
<organism evidence="4 5">
    <name type="scientific">Nesterenkonia salmonea</name>
    <dbReference type="NCBI Taxonomy" id="1804987"/>
    <lineage>
        <taxon>Bacteria</taxon>
        <taxon>Bacillati</taxon>
        <taxon>Actinomycetota</taxon>
        <taxon>Actinomycetes</taxon>
        <taxon>Micrococcales</taxon>
        <taxon>Micrococcaceae</taxon>
        <taxon>Nesterenkonia</taxon>
    </lineage>
</organism>
<dbReference type="PROSITE" id="PS00893">
    <property type="entry name" value="NUDIX_BOX"/>
    <property type="match status" value="1"/>
</dbReference>
<dbReference type="EMBL" id="VAVZ01000003">
    <property type="protein sequence ID" value="TLQ00326.1"/>
    <property type="molecule type" value="Genomic_DNA"/>
</dbReference>
<comment type="caution">
    <text evidence="4">The sequence shown here is derived from an EMBL/GenBank/DDBJ whole genome shotgun (WGS) entry which is preliminary data.</text>
</comment>
<dbReference type="SUPFAM" id="SSF55811">
    <property type="entry name" value="Nudix"/>
    <property type="match status" value="1"/>
</dbReference>
<dbReference type="Pfam" id="PF00293">
    <property type="entry name" value="NUDIX"/>
    <property type="match status" value="1"/>
</dbReference>
<evidence type="ECO:0000256" key="1">
    <source>
        <dbReference type="ARBA" id="ARBA00005582"/>
    </source>
</evidence>
<proteinExistence type="inferred from homology"/>
<accession>A0A5R9BI21</accession>
<dbReference type="CDD" id="cd03674">
    <property type="entry name" value="NUDIX_Hydrolase"/>
    <property type="match status" value="1"/>
</dbReference>
<keyword evidence="2" id="KW-0378">Hydrolase</keyword>
<name>A0A5R9BI21_9MICC</name>
<dbReference type="PANTHER" id="PTHR43736">
    <property type="entry name" value="ADP-RIBOSE PYROPHOSPHATASE"/>
    <property type="match status" value="1"/>
</dbReference>
<dbReference type="InterPro" id="IPR000086">
    <property type="entry name" value="NUDIX_hydrolase_dom"/>
</dbReference>
<dbReference type="InterPro" id="IPR015797">
    <property type="entry name" value="NUDIX_hydrolase-like_dom_sf"/>
</dbReference>
<evidence type="ECO:0000259" key="3">
    <source>
        <dbReference type="PROSITE" id="PS51462"/>
    </source>
</evidence>
<evidence type="ECO:0000256" key="2">
    <source>
        <dbReference type="ARBA" id="ARBA00022801"/>
    </source>
</evidence>